<organism evidence="2 3">
    <name type="scientific">Vanilla planifolia</name>
    <name type="common">Vanilla</name>
    <dbReference type="NCBI Taxonomy" id="51239"/>
    <lineage>
        <taxon>Eukaryota</taxon>
        <taxon>Viridiplantae</taxon>
        <taxon>Streptophyta</taxon>
        <taxon>Embryophyta</taxon>
        <taxon>Tracheophyta</taxon>
        <taxon>Spermatophyta</taxon>
        <taxon>Magnoliopsida</taxon>
        <taxon>Liliopsida</taxon>
        <taxon>Asparagales</taxon>
        <taxon>Orchidaceae</taxon>
        <taxon>Vanilloideae</taxon>
        <taxon>Vanilleae</taxon>
        <taxon>Vanilla</taxon>
    </lineage>
</organism>
<comment type="caution">
    <text evidence="2">The sequence shown here is derived from an EMBL/GenBank/DDBJ whole genome shotgun (WGS) entry which is preliminary data.</text>
</comment>
<evidence type="ECO:0000256" key="1">
    <source>
        <dbReference type="SAM" id="MobiDB-lite"/>
    </source>
</evidence>
<reference evidence="2 3" key="1">
    <citation type="journal article" date="2020" name="Nat. Food">
        <title>A phased Vanilla planifolia genome enables genetic improvement of flavour and production.</title>
        <authorList>
            <person name="Hasing T."/>
            <person name="Tang H."/>
            <person name="Brym M."/>
            <person name="Khazi F."/>
            <person name="Huang T."/>
            <person name="Chambers A.H."/>
        </authorList>
    </citation>
    <scope>NUCLEOTIDE SEQUENCE [LARGE SCALE GENOMIC DNA]</scope>
    <source>
        <tissue evidence="2">Leaf</tissue>
    </source>
</reference>
<evidence type="ECO:0000313" key="3">
    <source>
        <dbReference type="Proteomes" id="UP000639772"/>
    </source>
</evidence>
<evidence type="ECO:0000313" key="2">
    <source>
        <dbReference type="EMBL" id="KAG0466040.1"/>
    </source>
</evidence>
<accession>A0A835Q4A6</accession>
<gene>
    <name evidence="2" type="ORF">HPP92_020204</name>
</gene>
<dbReference type="Proteomes" id="UP000639772">
    <property type="component" value="Chromosome 10"/>
</dbReference>
<dbReference type="EMBL" id="JADCNM010000010">
    <property type="protein sequence ID" value="KAG0466040.1"/>
    <property type="molecule type" value="Genomic_DNA"/>
</dbReference>
<protein>
    <submittedName>
        <fullName evidence="2">Uncharacterized protein</fullName>
    </submittedName>
</protein>
<feature type="region of interest" description="Disordered" evidence="1">
    <location>
        <begin position="45"/>
        <end position="67"/>
    </location>
</feature>
<sequence>MEAATAGGKCCEMRARAARYSKRRRTSVYQRTDWRTTIWTMREAESHRTWREEEDSHDKGVGKGHGEKRVMVQLAGVGLPAVGRGRGQTSTSFWRVGGEEVVVHGVWVV</sequence>
<dbReference type="AlphaFoldDB" id="A0A835Q4A6"/>
<name>A0A835Q4A6_VANPL</name>
<proteinExistence type="predicted"/>